<dbReference type="Pfam" id="PF14559">
    <property type="entry name" value="TPR_19"/>
    <property type="match status" value="1"/>
</dbReference>
<dbReference type="Gene3D" id="1.25.40.10">
    <property type="entry name" value="Tetratricopeptide repeat domain"/>
    <property type="match status" value="2"/>
</dbReference>
<dbReference type="EMBL" id="CZVV01000091">
    <property type="protein sequence ID" value="CUT03519.1"/>
    <property type="molecule type" value="Genomic_DNA"/>
</dbReference>
<dbReference type="PROSITE" id="PS50005">
    <property type="entry name" value="TPR"/>
    <property type="match status" value="6"/>
</dbReference>
<evidence type="ECO:0000256" key="1">
    <source>
        <dbReference type="ARBA" id="ARBA00022737"/>
    </source>
</evidence>
<accession>A0A916LK54</accession>
<comment type="caution">
    <text evidence="4">The sequence shown here is derived from an EMBL/GenBank/DDBJ whole genome shotgun (WGS) entry which is preliminary data.</text>
</comment>
<evidence type="ECO:0000256" key="2">
    <source>
        <dbReference type="ARBA" id="ARBA00022803"/>
    </source>
</evidence>
<reference evidence="4 5" key="1">
    <citation type="submission" date="2015-11" db="EMBL/GenBank/DDBJ databases">
        <authorList>
            <person name="Varghese N."/>
        </authorList>
    </citation>
    <scope>NUCLEOTIDE SEQUENCE [LARGE SCALE GENOMIC DNA]</scope>
    <source>
        <strain evidence="4 5">JGI-25</strain>
    </source>
</reference>
<dbReference type="Pfam" id="PF13432">
    <property type="entry name" value="TPR_16"/>
    <property type="match status" value="2"/>
</dbReference>
<dbReference type="Proteomes" id="UP000243105">
    <property type="component" value="Unassembled WGS sequence"/>
</dbReference>
<dbReference type="InterPro" id="IPR011990">
    <property type="entry name" value="TPR-like_helical_dom_sf"/>
</dbReference>
<dbReference type="PROSITE" id="PS50293">
    <property type="entry name" value="TPR_REGION"/>
    <property type="match status" value="2"/>
</dbReference>
<dbReference type="PANTHER" id="PTHR44943:SF8">
    <property type="entry name" value="TPR REPEAT-CONTAINING PROTEIN MJ0263"/>
    <property type="match status" value="1"/>
</dbReference>
<feature type="non-terminal residue" evidence="4">
    <location>
        <position position="1"/>
    </location>
</feature>
<feature type="repeat" description="TPR" evidence="3">
    <location>
        <begin position="218"/>
        <end position="251"/>
    </location>
</feature>
<proteinExistence type="predicted"/>
<evidence type="ECO:0000256" key="3">
    <source>
        <dbReference type="PROSITE-ProRule" id="PRU00339"/>
    </source>
</evidence>
<dbReference type="PANTHER" id="PTHR44943">
    <property type="entry name" value="CELLULOSE SYNTHASE OPERON PROTEIN C"/>
    <property type="match status" value="1"/>
</dbReference>
<dbReference type="AlphaFoldDB" id="A0A916LK54"/>
<feature type="repeat" description="TPR" evidence="3">
    <location>
        <begin position="184"/>
        <end position="217"/>
    </location>
</feature>
<sequence>RQQLNGSKIGMPNSVLRKSLEKARRYFDSGKFLHSTQIYHRLINEFPNFVDAYIELAFIYTKLGKENYAEKLLRKAYEIEPRNEEVLFMLGNICLKSKRFDEAIKFYTPIANLDYPVVHYNLGLAYYYRGDFLEAEAEFKKVLKLDPEFPKVFETLGEILIKRGAYEEAVEYLQRGIKKEPYNHMLYYLLAISHWNLRNLTEAKSAIETAIDLEPNKAILWETCGELLLDLGEVDEAEKYFKRAIGLDKNLVDSFINLGLIYTYRGKKEEANRFFSEALRIDPNAEAKIEEKLNLLRND</sequence>
<dbReference type="InterPro" id="IPR013105">
    <property type="entry name" value="TPR_2"/>
</dbReference>
<gene>
    <name evidence="4" type="ORF">JGI25_01246</name>
</gene>
<evidence type="ECO:0000313" key="4">
    <source>
        <dbReference type="EMBL" id="CUT03519.1"/>
    </source>
</evidence>
<protein>
    <submittedName>
        <fullName evidence="4">Tetratricopeptide repeat-containing protein</fullName>
    </submittedName>
</protein>
<dbReference type="RefSeq" id="WP_234696787.1">
    <property type="nucleotide sequence ID" value="NZ_CZVV01000091.1"/>
</dbReference>
<feature type="repeat" description="TPR" evidence="3">
    <location>
        <begin position="116"/>
        <end position="149"/>
    </location>
</feature>
<dbReference type="SUPFAM" id="SSF48452">
    <property type="entry name" value="TPR-like"/>
    <property type="match status" value="1"/>
</dbReference>
<evidence type="ECO:0000313" key="5">
    <source>
        <dbReference type="Proteomes" id="UP000243105"/>
    </source>
</evidence>
<feature type="repeat" description="TPR" evidence="3">
    <location>
        <begin position="50"/>
        <end position="83"/>
    </location>
</feature>
<keyword evidence="1" id="KW-0677">Repeat</keyword>
<dbReference type="SMART" id="SM00028">
    <property type="entry name" value="TPR"/>
    <property type="match status" value="7"/>
</dbReference>
<dbReference type="InterPro" id="IPR019734">
    <property type="entry name" value="TPR_rpt"/>
</dbReference>
<name>A0A916LK54_KRYT1</name>
<feature type="repeat" description="TPR" evidence="3">
    <location>
        <begin position="252"/>
        <end position="285"/>
    </location>
</feature>
<dbReference type="InterPro" id="IPR051685">
    <property type="entry name" value="Ycf3/AcsC/BcsC/TPR_MFPF"/>
</dbReference>
<dbReference type="Pfam" id="PF07719">
    <property type="entry name" value="TPR_2"/>
    <property type="match status" value="1"/>
</dbReference>
<feature type="repeat" description="TPR" evidence="3">
    <location>
        <begin position="150"/>
        <end position="183"/>
    </location>
</feature>
<organism evidence="4 5">
    <name type="scientific">Kryptobacter tengchongensis</name>
    <dbReference type="NCBI Taxonomy" id="1643429"/>
    <lineage>
        <taxon>Bacteria</taxon>
        <taxon>Pseudomonadati</taxon>
        <taxon>Candidatus Kryptoniota</taxon>
        <taxon>Candidatus Kryptobacter</taxon>
    </lineage>
</organism>
<keyword evidence="2 3" id="KW-0802">TPR repeat</keyword>